<dbReference type="PANTHER" id="PTHR33540">
    <property type="entry name" value="TRNA THREONYLCARBAMOYLADENOSINE BIOSYNTHESIS PROTEIN TSAE"/>
    <property type="match status" value="1"/>
</dbReference>
<evidence type="ECO:0000313" key="12">
    <source>
        <dbReference type="Proteomes" id="UP000176648"/>
    </source>
</evidence>
<keyword evidence="5" id="KW-0819">tRNA processing</keyword>
<organism evidence="11 12">
    <name type="scientific">Candidatus Liptonbacteria bacterium GWB1_49_6</name>
    <dbReference type="NCBI Taxonomy" id="1798644"/>
    <lineage>
        <taxon>Bacteria</taxon>
        <taxon>Candidatus Liptoniibacteriota</taxon>
    </lineage>
</organism>
<evidence type="ECO:0000256" key="9">
    <source>
        <dbReference type="ARBA" id="ARBA00022842"/>
    </source>
</evidence>
<dbReference type="Gene3D" id="3.40.50.300">
    <property type="entry name" value="P-loop containing nucleotide triphosphate hydrolases"/>
    <property type="match status" value="1"/>
</dbReference>
<dbReference type="InterPro" id="IPR003442">
    <property type="entry name" value="T6A_TsaE"/>
</dbReference>
<dbReference type="GO" id="GO:0046872">
    <property type="term" value="F:metal ion binding"/>
    <property type="evidence" value="ECO:0007669"/>
    <property type="project" value="UniProtKB-KW"/>
</dbReference>
<dbReference type="STRING" id="1798644.A2122_02445"/>
<proteinExistence type="inferred from homology"/>
<dbReference type="SUPFAM" id="SSF52540">
    <property type="entry name" value="P-loop containing nucleoside triphosphate hydrolases"/>
    <property type="match status" value="1"/>
</dbReference>
<evidence type="ECO:0000256" key="7">
    <source>
        <dbReference type="ARBA" id="ARBA00022741"/>
    </source>
</evidence>
<keyword evidence="9" id="KW-0460">Magnesium</keyword>
<keyword evidence="8" id="KW-0067">ATP-binding</keyword>
<sequence length="151" mass="17326">MDIFRSSSSAATKRFAEKFAKTATRSRVPRKGALVIALSGELGSGKTTFAQGFLRGLGIVKRTTSPTFIIFRRYAIRHLQFAEVYHVDAYRLRSPREILALGFQEMLRNPRAIILVEWPERIRGILPRGILRIRFSHGRESRERRILAPVF</sequence>
<comment type="subcellular location">
    <subcellularLocation>
        <location evidence="1">Cytoplasm</location>
    </subcellularLocation>
</comment>
<dbReference type="GO" id="GO:0005524">
    <property type="term" value="F:ATP binding"/>
    <property type="evidence" value="ECO:0007669"/>
    <property type="project" value="UniProtKB-KW"/>
</dbReference>
<evidence type="ECO:0000256" key="3">
    <source>
        <dbReference type="ARBA" id="ARBA00019010"/>
    </source>
</evidence>
<dbReference type="Pfam" id="PF02367">
    <property type="entry name" value="TsaE"/>
    <property type="match status" value="1"/>
</dbReference>
<protein>
    <recommendedName>
        <fullName evidence="3">tRNA threonylcarbamoyladenosine biosynthesis protein TsaE</fullName>
    </recommendedName>
    <alternativeName>
        <fullName evidence="10">t(6)A37 threonylcarbamoyladenosine biosynthesis protein TsaE</fullName>
    </alternativeName>
</protein>
<dbReference type="Proteomes" id="UP000176648">
    <property type="component" value="Unassembled WGS sequence"/>
</dbReference>
<keyword evidence="6" id="KW-0479">Metal-binding</keyword>
<dbReference type="GO" id="GO:0016740">
    <property type="term" value="F:transferase activity"/>
    <property type="evidence" value="ECO:0007669"/>
    <property type="project" value="UniProtKB-KW"/>
</dbReference>
<gene>
    <name evidence="11" type="ORF">A2122_02445</name>
</gene>
<evidence type="ECO:0000256" key="2">
    <source>
        <dbReference type="ARBA" id="ARBA00007599"/>
    </source>
</evidence>
<dbReference type="PANTHER" id="PTHR33540:SF2">
    <property type="entry name" value="TRNA THREONYLCARBAMOYLADENOSINE BIOSYNTHESIS PROTEIN TSAE"/>
    <property type="match status" value="1"/>
</dbReference>
<evidence type="ECO:0000256" key="4">
    <source>
        <dbReference type="ARBA" id="ARBA00022490"/>
    </source>
</evidence>
<evidence type="ECO:0000256" key="1">
    <source>
        <dbReference type="ARBA" id="ARBA00004496"/>
    </source>
</evidence>
<evidence type="ECO:0000256" key="8">
    <source>
        <dbReference type="ARBA" id="ARBA00022840"/>
    </source>
</evidence>
<dbReference type="NCBIfam" id="TIGR00150">
    <property type="entry name" value="T6A_YjeE"/>
    <property type="match status" value="1"/>
</dbReference>
<evidence type="ECO:0000256" key="6">
    <source>
        <dbReference type="ARBA" id="ARBA00022723"/>
    </source>
</evidence>
<dbReference type="EMBL" id="MHKU01000028">
    <property type="protein sequence ID" value="OGY96547.1"/>
    <property type="molecule type" value="Genomic_DNA"/>
</dbReference>
<evidence type="ECO:0000256" key="10">
    <source>
        <dbReference type="ARBA" id="ARBA00032441"/>
    </source>
</evidence>
<evidence type="ECO:0000256" key="5">
    <source>
        <dbReference type="ARBA" id="ARBA00022694"/>
    </source>
</evidence>
<keyword evidence="4" id="KW-0963">Cytoplasm</keyword>
<comment type="caution">
    <text evidence="11">The sequence shown here is derived from an EMBL/GenBank/DDBJ whole genome shotgun (WGS) entry which is preliminary data.</text>
</comment>
<dbReference type="GO" id="GO:0005737">
    <property type="term" value="C:cytoplasm"/>
    <property type="evidence" value="ECO:0007669"/>
    <property type="project" value="UniProtKB-SubCell"/>
</dbReference>
<reference evidence="11 12" key="1">
    <citation type="journal article" date="2016" name="Nat. Commun.">
        <title>Thousands of microbial genomes shed light on interconnected biogeochemical processes in an aquifer system.</title>
        <authorList>
            <person name="Anantharaman K."/>
            <person name="Brown C.T."/>
            <person name="Hug L.A."/>
            <person name="Sharon I."/>
            <person name="Castelle C.J."/>
            <person name="Probst A.J."/>
            <person name="Thomas B.C."/>
            <person name="Singh A."/>
            <person name="Wilkins M.J."/>
            <person name="Karaoz U."/>
            <person name="Brodie E.L."/>
            <person name="Williams K.H."/>
            <person name="Hubbard S.S."/>
            <person name="Banfield J.F."/>
        </authorList>
    </citation>
    <scope>NUCLEOTIDE SEQUENCE [LARGE SCALE GENOMIC DNA]</scope>
</reference>
<name>A0A1G2C7S7_9BACT</name>
<dbReference type="AlphaFoldDB" id="A0A1G2C7S7"/>
<dbReference type="InterPro" id="IPR027417">
    <property type="entry name" value="P-loop_NTPase"/>
</dbReference>
<comment type="similarity">
    <text evidence="2">Belongs to the TsaE family.</text>
</comment>
<accession>A0A1G2C7S7</accession>
<dbReference type="GO" id="GO:0002949">
    <property type="term" value="P:tRNA threonylcarbamoyladenosine modification"/>
    <property type="evidence" value="ECO:0007669"/>
    <property type="project" value="InterPro"/>
</dbReference>
<keyword evidence="11" id="KW-0808">Transferase</keyword>
<keyword evidence="7" id="KW-0547">Nucleotide-binding</keyword>
<evidence type="ECO:0000313" key="11">
    <source>
        <dbReference type="EMBL" id="OGY96547.1"/>
    </source>
</evidence>